<sequence length="131" mass="15138">MRAPFVLGGGDSGLLEMDGTLSIHSLDDDTEIVNIWVLQDYRSEVWDLKYRIKLPAAEIREQFEDSAESWDLDVVSQDGDVFLLVNFGGWLVRVDSDGKLIDSFSYGDRELWMYEYRLKQSLVQHTSFPRL</sequence>
<name>A0A3B6U3C3_WHEAT</name>
<proteinExistence type="predicted"/>
<dbReference type="AlphaFoldDB" id="A0A3B6U3C3"/>
<dbReference type="STRING" id="4565.A0A3B6U3C3"/>
<dbReference type="Gramene" id="TraesCSU02G185300.1">
    <property type="protein sequence ID" value="TraesCSU02G185300.1.cds1"/>
    <property type="gene ID" value="TraesCSU02G185300"/>
</dbReference>
<dbReference type="EnsemblPlants" id="TraesCSU02G185300.1">
    <property type="protein sequence ID" value="TraesCSU02G185300.1.cds1"/>
    <property type="gene ID" value="TraesCSU02G185300"/>
</dbReference>
<reference evidence="1" key="1">
    <citation type="submission" date="2018-08" db="EMBL/GenBank/DDBJ databases">
        <authorList>
            <person name="Rossello M."/>
        </authorList>
    </citation>
    <scope>NUCLEOTIDE SEQUENCE [LARGE SCALE GENOMIC DNA]</scope>
    <source>
        <strain evidence="1">cv. Chinese Spring</strain>
    </source>
</reference>
<keyword evidence="2" id="KW-1185">Reference proteome</keyword>
<evidence type="ECO:0000313" key="1">
    <source>
        <dbReference type="EnsemblPlants" id="TraesCSU02G185300.1.cds1"/>
    </source>
</evidence>
<dbReference type="Proteomes" id="UP000019116">
    <property type="component" value="Chromosome Un"/>
</dbReference>
<evidence type="ECO:0000313" key="2">
    <source>
        <dbReference type="Proteomes" id="UP000019116"/>
    </source>
</evidence>
<protein>
    <recommendedName>
        <fullName evidence="3">F-box associated domain-containing protein</fullName>
    </recommendedName>
</protein>
<accession>A0A3B6U3C3</accession>
<reference evidence="1" key="2">
    <citation type="submission" date="2018-10" db="UniProtKB">
        <authorList>
            <consortium name="EnsemblPlants"/>
        </authorList>
    </citation>
    <scope>IDENTIFICATION</scope>
</reference>
<dbReference type="Gramene" id="TraesCSU03G0265600.1">
    <property type="protein sequence ID" value="TraesCSU03G0265600.1.CDS1"/>
    <property type="gene ID" value="TraesCSU03G0265600"/>
</dbReference>
<evidence type="ECO:0008006" key="3">
    <source>
        <dbReference type="Google" id="ProtNLM"/>
    </source>
</evidence>
<organism evidence="1">
    <name type="scientific">Triticum aestivum</name>
    <name type="common">Wheat</name>
    <dbReference type="NCBI Taxonomy" id="4565"/>
    <lineage>
        <taxon>Eukaryota</taxon>
        <taxon>Viridiplantae</taxon>
        <taxon>Streptophyta</taxon>
        <taxon>Embryophyta</taxon>
        <taxon>Tracheophyta</taxon>
        <taxon>Spermatophyta</taxon>
        <taxon>Magnoliopsida</taxon>
        <taxon>Liliopsida</taxon>
        <taxon>Poales</taxon>
        <taxon>Poaceae</taxon>
        <taxon>BOP clade</taxon>
        <taxon>Pooideae</taxon>
        <taxon>Triticodae</taxon>
        <taxon>Triticeae</taxon>
        <taxon>Triticinae</taxon>
        <taxon>Triticum</taxon>
    </lineage>
</organism>